<organism evidence="1 2">
    <name type="scientific">Deinococcus seoulensis</name>
    <dbReference type="NCBI Taxonomy" id="1837379"/>
    <lineage>
        <taxon>Bacteria</taxon>
        <taxon>Thermotogati</taxon>
        <taxon>Deinococcota</taxon>
        <taxon>Deinococci</taxon>
        <taxon>Deinococcales</taxon>
        <taxon>Deinococcaceae</taxon>
        <taxon>Deinococcus</taxon>
    </lineage>
</organism>
<keyword evidence="2" id="KW-1185">Reference proteome</keyword>
<dbReference type="Proteomes" id="UP000634308">
    <property type="component" value="Unassembled WGS sequence"/>
</dbReference>
<dbReference type="RefSeq" id="WP_189063869.1">
    <property type="nucleotide sequence ID" value="NZ_BMQM01000004.1"/>
</dbReference>
<evidence type="ECO:0000313" key="1">
    <source>
        <dbReference type="EMBL" id="GGR50564.1"/>
    </source>
</evidence>
<comment type="caution">
    <text evidence="1">The sequence shown here is derived from an EMBL/GenBank/DDBJ whole genome shotgun (WGS) entry which is preliminary data.</text>
</comment>
<accession>A0ABQ2RMT2</accession>
<evidence type="ECO:0000313" key="2">
    <source>
        <dbReference type="Proteomes" id="UP000634308"/>
    </source>
</evidence>
<reference evidence="2" key="1">
    <citation type="journal article" date="2019" name="Int. J. Syst. Evol. Microbiol.">
        <title>The Global Catalogue of Microorganisms (GCM) 10K type strain sequencing project: providing services to taxonomists for standard genome sequencing and annotation.</title>
        <authorList>
            <consortium name="The Broad Institute Genomics Platform"/>
            <consortium name="The Broad Institute Genome Sequencing Center for Infectious Disease"/>
            <person name="Wu L."/>
            <person name="Ma J."/>
        </authorList>
    </citation>
    <scope>NUCLEOTIDE SEQUENCE [LARGE SCALE GENOMIC DNA]</scope>
    <source>
        <strain evidence="2">JCM 31404</strain>
    </source>
</reference>
<sequence length="291" mass="30165">MIRAFDPADPHAAPLVGGGPYRVVRRVLAGVPCLLELPPEGQPVTALCVVYHGAWAAKEGKLGVYAALAAGRAGVDGAGVDGAGVGGAAVLLPDAALHGERQGDTPPDLNAREYVWESVRRTVAEAPALLEALHTQAGADLGLDFGSAFRSVPLWLVGSSMGGYVAQTLRHTLPDAGFPVARTAALITSGVWNEPQVRVPALRAFLDTYRPVTHMAELPVTPLLLASGEADPTFPLAAHHAPTAAAYRAAFAQAGADAGLVERTFAGVGHYTSVQMRDAVLDFLEPGRPPA</sequence>
<name>A0ABQ2RMT2_9DEIO</name>
<proteinExistence type="predicted"/>
<evidence type="ECO:0008006" key="3">
    <source>
        <dbReference type="Google" id="ProtNLM"/>
    </source>
</evidence>
<dbReference type="SUPFAM" id="SSF53474">
    <property type="entry name" value="alpha/beta-Hydrolases"/>
    <property type="match status" value="1"/>
</dbReference>
<gene>
    <name evidence="1" type="ORF">GCM10008959_09790</name>
</gene>
<protein>
    <recommendedName>
        <fullName evidence="3">Alpha/beta hydrolase</fullName>
    </recommendedName>
</protein>
<dbReference type="InterPro" id="IPR029058">
    <property type="entry name" value="AB_hydrolase_fold"/>
</dbReference>
<dbReference type="EMBL" id="BMQM01000004">
    <property type="protein sequence ID" value="GGR50564.1"/>
    <property type="molecule type" value="Genomic_DNA"/>
</dbReference>
<dbReference type="Gene3D" id="3.40.50.1820">
    <property type="entry name" value="alpha/beta hydrolase"/>
    <property type="match status" value="1"/>
</dbReference>